<dbReference type="InterPro" id="IPR014048">
    <property type="entry name" value="MethylDNA_cys_MeTrfase_DNA-bd"/>
</dbReference>
<evidence type="ECO:0000313" key="4">
    <source>
        <dbReference type="EMBL" id="RPE13317.1"/>
    </source>
</evidence>
<dbReference type="GO" id="GO:0006281">
    <property type="term" value="P:DNA repair"/>
    <property type="evidence" value="ECO:0007669"/>
    <property type="project" value="InterPro"/>
</dbReference>
<dbReference type="InterPro" id="IPR036217">
    <property type="entry name" value="MethylDNA_cys_MeTrfase_DNAb"/>
</dbReference>
<dbReference type="InterPro" id="IPR052520">
    <property type="entry name" value="ATL_DNA_repair"/>
</dbReference>
<dbReference type="RefSeq" id="WP_123845833.1">
    <property type="nucleotide sequence ID" value="NZ_RPDH01000001.1"/>
</dbReference>
<keyword evidence="1" id="KW-0227">DNA damage</keyword>
<organism evidence="4 5">
    <name type="scientific">Chitinophaga lutea</name>
    <dbReference type="NCBI Taxonomy" id="2488634"/>
    <lineage>
        <taxon>Bacteria</taxon>
        <taxon>Pseudomonadati</taxon>
        <taxon>Bacteroidota</taxon>
        <taxon>Chitinophagia</taxon>
        <taxon>Chitinophagales</taxon>
        <taxon>Chitinophagaceae</taxon>
        <taxon>Chitinophaga</taxon>
    </lineage>
</organism>
<dbReference type="GO" id="GO:0003824">
    <property type="term" value="F:catalytic activity"/>
    <property type="evidence" value="ECO:0007669"/>
    <property type="project" value="InterPro"/>
</dbReference>
<dbReference type="Gene3D" id="1.10.10.10">
    <property type="entry name" value="Winged helix-like DNA-binding domain superfamily/Winged helix DNA-binding domain"/>
    <property type="match status" value="1"/>
</dbReference>
<evidence type="ECO:0000256" key="1">
    <source>
        <dbReference type="ARBA" id="ARBA00022763"/>
    </source>
</evidence>
<reference evidence="4 5" key="1">
    <citation type="submission" date="2018-11" db="EMBL/GenBank/DDBJ databases">
        <title>Chitinophaga lutea sp.nov., isolate from arsenic contaminated soil.</title>
        <authorList>
            <person name="Zong Y."/>
        </authorList>
    </citation>
    <scope>NUCLEOTIDE SEQUENCE [LARGE SCALE GENOMIC DNA]</scope>
    <source>
        <strain evidence="4 5">ZY74</strain>
    </source>
</reference>
<dbReference type="InterPro" id="IPR036388">
    <property type="entry name" value="WH-like_DNA-bd_sf"/>
</dbReference>
<dbReference type="PANTHER" id="PTHR42942:SF1">
    <property type="entry name" value="ALKYLTRANSFERASE-LIKE PROTEIN 1"/>
    <property type="match status" value="1"/>
</dbReference>
<sequence>MKKYPKIKKAASSPPASSGAPNFMHTVYAIVRKIPKGRATSYGAIAEASGIRLTARMVGWAMNAAGRAKPPVPAHRVVNSKGELSGRNFFATPTLMQELLEQEGVKVKNDKIENWDTIFWDPAGKPKAASLPERKEKTPAIKSNTAAQTARTGKKTKPAAAKGPAAKKAAKPAAKATSTKPAPKKASAKKRSAAQTAKSTNKRAADPKSKKEK</sequence>
<dbReference type="PANTHER" id="PTHR42942">
    <property type="entry name" value="6-O-METHYLGUANINE DNA METHYLTRANSFERASE"/>
    <property type="match status" value="1"/>
</dbReference>
<accession>A0A3N4QBG6</accession>
<comment type="caution">
    <text evidence="4">The sequence shown here is derived from an EMBL/GenBank/DDBJ whole genome shotgun (WGS) entry which is preliminary data.</text>
</comment>
<gene>
    <name evidence="4" type="ORF">EGT74_07240</name>
</gene>
<evidence type="ECO:0000256" key="2">
    <source>
        <dbReference type="SAM" id="MobiDB-lite"/>
    </source>
</evidence>
<keyword evidence="5" id="KW-1185">Reference proteome</keyword>
<dbReference type="Proteomes" id="UP000278351">
    <property type="component" value="Unassembled WGS sequence"/>
</dbReference>
<dbReference type="AlphaFoldDB" id="A0A3N4QBG6"/>
<feature type="compositionally biased region" description="Basic residues" evidence="2">
    <location>
        <begin position="182"/>
        <end position="192"/>
    </location>
</feature>
<dbReference type="SUPFAM" id="SSF46767">
    <property type="entry name" value="Methylated DNA-protein cysteine methyltransferase, C-terminal domain"/>
    <property type="match status" value="1"/>
</dbReference>
<protein>
    <submittedName>
        <fullName evidence="4">MGMT family protein</fullName>
    </submittedName>
</protein>
<dbReference type="EMBL" id="RPDH01000001">
    <property type="protein sequence ID" value="RPE13317.1"/>
    <property type="molecule type" value="Genomic_DNA"/>
</dbReference>
<feature type="compositionally biased region" description="Basic and acidic residues" evidence="2">
    <location>
        <begin position="203"/>
        <end position="213"/>
    </location>
</feature>
<evidence type="ECO:0000259" key="3">
    <source>
        <dbReference type="Pfam" id="PF01035"/>
    </source>
</evidence>
<feature type="compositionally biased region" description="Low complexity" evidence="2">
    <location>
        <begin position="158"/>
        <end position="181"/>
    </location>
</feature>
<feature type="region of interest" description="Disordered" evidence="2">
    <location>
        <begin position="123"/>
        <end position="213"/>
    </location>
</feature>
<name>A0A3N4QBG6_9BACT</name>
<dbReference type="CDD" id="cd06445">
    <property type="entry name" value="ATase"/>
    <property type="match status" value="1"/>
</dbReference>
<evidence type="ECO:0000313" key="5">
    <source>
        <dbReference type="Proteomes" id="UP000278351"/>
    </source>
</evidence>
<proteinExistence type="predicted"/>
<feature type="domain" description="Methylated-DNA-[protein]-cysteine S-methyltransferase DNA binding" evidence="3">
    <location>
        <begin position="22"/>
        <end position="105"/>
    </location>
</feature>
<dbReference type="Pfam" id="PF01035">
    <property type="entry name" value="DNA_binding_1"/>
    <property type="match status" value="1"/>
</dbReference>
<dbReference type="OrthoDB" id="9132167at2"/>